<evidence type="ECO:0000313" key="4">
    <source>
        <dbReference type="Proteomes" id="UP000219514"/>
    </source>
</evidence>
<dbReference type="Gene3D" id="2.40.128.580">
    <property type="entry name" value="GXWXG domain"/>
    <property type="match status" value="1"/>
</dbReference>
<sequence>MNGEDAARWLTAHRGGAAPVDVLAFFDRLPAVGPDAMVGRWRGAELRTGSRLDGLLTAHGWYGKEVLDADTVHPLLFPDRAGRPRPVQPAPAPLSLLRHAPALARGAPARAAFAVLRPLLRTRRPAARVRVLAYRGVTTAAVVYDRLPVVDVLRAVTPDVLLGLMDLRDLPEPFFFVLERDGG</sequence>
<evidence type="ECO:0000259" key="2">
    <source>
        <dbReference type="Pfam" id="PF14232"/>
    </source>
</evidence>
<dbReference type="Pfam" id="PF14232">
    <property type="entry name" value="DUF4334"/>
    <property type="match status" value="1"/>
</dbReference>
<proteinExistence type="predicted"/>
<evidence type="ECO:0000313" key="3">
    <source>
        <dbReference type="EMBL" id="SNX95853.1"/>
    </source>
</evidence>
<reference evidence="3 4" key="1">
    <citation type="submission" date="2017-09" db="EMBL/GenBank/DDBJ databases">
        <authorList>
            <person name="Ehlers B."/>
            <person name="Leendertz F.H."/>
        </authorList>
    </citation>
    <scope>NUCLEOTIDE SEQUENCE [LARGE SCALE GENOMIC DNA]</scope>
    <source>
        <strain evidence="3 4">DSM 46844</strain>
    </source>
</reference>
<gene>
    <name evidence="3" type="ORF">SAMN06893097_10321</name>
</gene>
<dbReference type="EMBL" id="OBDO01000003">
    <property type="protein sequence ID" value="SNX95853.1"/>
    <property type="molecule type" value="Genomic_DNA"/>
</dbReference>
<protein>
    <recommendedName>
        <fullName evidence="5">DUF4334 domain-containing protein</fullName>
    </recommendedName>
</protein>
<feature type="domain" description="DUF4334" evidence="2">
    <location>
        <begin position="126"/>
        <end position="180"/>
    </location>
</feature>
<dbReference type="AlphaFoldDB" id="A0A285EAF7"/>
<dbReference type="OrthoDB" id="8905397at2"/>
<dbReference type="RefSeq" id="WP_097205909.1">
    <property type="nucleotide sequence ID" value="NZ_JACHXB010000004.1"/>
</dbReference>
<dbReference type="Pfam" id="PF14231">
    <property type="entry name" value="GXWXG"/>
    <property type="match status" value="1"/>
</dbReference>
<evidence type="ECO:0000259" key="1">
    <source>
        <dbReference type="Pfam" id="PF14231"/>
    </source>
</evidence>
<organism evidence="3 4">
    <name type="scientific">Geodermatophilus sabuli</name>
    <dbReference type="NCBI Taxonomy" id="1564158"/>
    <lineage>
        <taxon>Bacteria</taxon>
        <taxon>Bacillati</taxon>
        <taxon>Actinomycetota</taxon>
        <taxon>Actinomycetes</taxon>
        <taxon>Geodermatophilales</taxon>
        <taxon>Geodermatophilaceae</taxon>
        <taxon>Geodermatophilus</taxon>
    </lineage>
</organism>
<dbReference type="InterPro" id="IPR025568">
    <property type="entry name" value="DUF4334"/>
</dbReference>
<accession>A0A285EAF7</accession>
<keyword evidence="4" id="KW-1185">Reference proteome</keyword>
<name>A0A285EAF7_9ACTN</name>
<feature type="domain" description="GXWXG" evidence="1">
    <location>
        <begin position="24"/>
        <end position="82"/>
    </location>
</feature>
<dbReference type="Proteomes" id="UP000219514">
    <property type="component" value="Unassembled WGS sequence"/>
</dbReference>
<dbReference type="InterPro" id="IPR025951">
    <property type="entry name" value="GXWXG_dom"/>
</dbReference>
<evidence type="ECO:0008006" key="5">
    <source>
        <dbReference type="Google" id="ProtNLM"/>
    </source>
</evidence>